<keyword evidence="4" id="KW-1185">Reference proteome</keyword>
<dbReference type="AlphaFoldDB" id="A0A4R5AGS8"/>
<gene>
    <name evidence="3" type="ORF">E1293_34640</name>
</gene>
<dbReference type="Pfam" id="PF13586">
    <property type="entry name" value="DDE_Tnp_1_2"/>
    <property type="match status" value="1"/>
</dbReference>
<protein>
    <recommendedName>
        <fullName evidence="2">Transposase DDE domain-containing protein</fullName>
    </recommendedName>
</protein>
<feature type="region of interest" description="Disordered" evidence="1">
    <location>
        <begin position="73"/>
        <end position="93"/>
    </location>
</feature>
<proteinExistence type="predicted"/>
<name>A0A4R5AGS8_9ACTN</name>
<feature type="region of interest" description="Disordered" evidence="1">
    <location>
        <begin position="1"/>
        <end position="54"/>
    </location>
</feature>
<evidence type="ECO:0000259" key="2">
    <source>
        <dbReference type="Pfam" id="PF13586"/>
    </source>
</evidence>
<dbReference type="EMBL" id="SMKY01000232">
    <property type="protein sequence ID" value="TDD70596.1"/>
    <property type="molecule type" value="Genomic_DNA"/>
</dbReference>
<organism evidence="3 4">
    <name type="scientific">Actinomadura darangshiensis</name>
    <dbReference type="NCBI Taxonomy" id="705336"/>
    <lineage>
        <taxon>Bacteria</taxon>
        <taxon>Bacillati</taxon>
        <taxon>Actinomycetota</taxon>
        <taxon>Actinomycetes</taxon>
        <taxon>Streptosporangiales</taxon>
        <taxon>Thermomonosporaceae</taxon>
        <taxon>Actinomadura</taxon>
    </lineage>
</organism>
<dbReference type="OrthoDB" id="4546548at2"/>
<evidence type="ECO:0000313" key="3">
    <source>
        <dbReference type="EMBL" id="TDD70596.1"/>
    </source>
</evidence>
<evidence type="ECO:0000313" key="4">
    <source>
        <dbReference type="Proteomes" id="UP000295578"/>
    </source>
</evidence>
<comment type="caution">
    <text evidence="3">The sequence shown here is derived from an EMBL/GenBank/DDBJ whole genome shotgun (WGS) entry which is preliminary data.</text>
</comment>
<sequence>MTRSRVGRRWAGPVPGADGPLNSPGRRPALPPDRPADLAWPGRRPCAFHRPDGCHPHPATRLGCPRRIPAAVLADKAQSSRSNRARPRRRGIRAVIPVKDDQQQHRRNHGSPGARPLAFAPERHKERNTVERCFNKLKAFRTVATRYDKRERIYQGTIDVESIRIRLRDPVT</sequence>
<reference evidence="3 4" key="1">
    <citation type="submission" date="2019-03" db="EMBL/GenBank/DDBJ databases">
        <title>Draft genome sequences of novel Actinobacteria.</title>
        <authorList>
            <person name="Sahin N."/>
            <person name="Ay H."/>
            <person name="Saygin H."/>
        </authorList>
    </citation>
    <scope>NUCLEOTIDE SEQUENCE [LARGE SCALE GENOMIC DNA]</scope>
    <source>
        <strain evidence="3 4">DSM 45941</strain>
    </source>
</reference>
<accession>A0A4R5AGS8</accession>
<dbReference type="InterPro" id="IPR025668">
    <property type="entry name" value="Tnp_DDE_dom"/>
</dbReference>
<feature type="domain" description="Transposase DDE" evidence="2">
    <location>
        <begin position="72"/>
        <end position="167"/>
    </location>
</feature>
<evidence type="ECO:0000256" key="1">
    <source>
        <dbReference type="SAM" id="MobiDB-lite"/>
    </source>
</evidence>
<dbReference type="Proteomes" id="UP000295578">
    <property type="component" value="Unassembled WGS sequence"/>
</dbReference>
<feature type="compositionally biased region" description="Basic residues" evidence="1">
    <location>
        <begin position="83"/>
        <end position="92"/>
    </location>
</feature>